<dbReference type="NCBIfam" id="NF008864">
    <property type="entry name" value="PRK11895.1"/>
    <property type="match status" value="1"/>
</dbReference>
<evidence type="ECO:0000256" key="2">
    <source>
        <dbReference type="ARBA" id="ARBA00005025"/>
    </source>
</evidence>
<evidence type="ECO:0000256" key="3">
    <source>
        <dbReference type="ARBA" id="ARBA00006341"/>
    </source>
</evidence>
<dbReference type="InterPro" id="IPR019455">
    <property type="entry name" value="Acetolactate_synth_ssu_C"/>
</dbReference>
<dbReference type="InterPro" id="IPR002912">
    <property type="entry name" value="ACT_dom"/>
</dbReference>
<gene>
    <name evidence="10" type="primary">ilvN</name>
    <name evidence="10" type="ORF">ENQ34_05865</name>
</gene>
<dbReference type="PANTHER" id="PTHR30239">
    <property type="entry name" value="ACETOLACTATE SYNTHASE SMALL SUBUNIT"/>
    <property type="match status" value="1"/>
</dbReference>
<dbReference type="Gene3D" id="3.30.70.1150">
    <property type="entry name" value="ACT-like. Chain A, domain 2"/>
    <property type="match status" value="1"/>
</dbReference>
<evidence type="ECO:0000256" key="6">
    <source>
        <dbReference type="ARBA" id="ARBA00023304"/>
    </source>
</evidence>
<dbReference type="EC" id="2.2.1.6" evidence="8"/>
<dbReference type="Pfam" id="PF10369">
    <property type="entry name" value="ALS_ss_C"/>
    <property type="match status" value="1"/>
</dbReference>
<dbReference type="GO" id="GO:0005829">
    <property type="term" value="C:cytosol"/>
    <property type="evidence" value="ECO:0007669"/>
    <property type="project" value="TreeGrafter"/>
</dbReference>
<comment type="caution">
    <text evidence="10">The sequence shown here is derived from an EMBL/GenBank/DDBJ whole genome shotgun (WGS) entry which is preliminary data.</text>
</comment>
<evidence type="ECO:0000259" key="9">
    <source>
        <dbReference type="PROSITE" id="PS51671"/>
    </source>
</evidence>
<dbReference type="UniPathway" id="UPA00049">
    <property type="reaction ID" value="UER00059"/>
</dbReference>
<reference evidence="10" key="1">
    <citation type="journal article" date="2020" name="mSystems">
        <title>Genome- and Community-Level Interaction Insights into Carbon Utilization and Element Cycling Functions of Hydrothermarchaeota in Hydrothermal Sediment.</title>
        <authorList>
            <person name="Zhou Z."/>
            <person name="Liu Y."/>
            <person name="Xu W."/>
            <person name="Pan J."/>
            <person name="Luo Z.H."/>
            <person name="Li M."/>
        </authorList>
    </citation>
    <scope>NUCLEOTIDE SEQUENCE [LARGE SCALE GENOMIC DNA]</scope>
    <source>
        <strain evidence="10">SpSt-300</strain>
    </source>
</reference>
<dbReference type="Gene3D" id="3.30.70.260">
    <property type="match status" value="1"/>
</dbReference>
<dbReference type="EMBL" id="DSMU01000373">
    <property type="protein sequence ID" value="HEL66186.1"/>
    <property type="molecule type" value="Genomic_DNA"/>
</dbReference>
<dbReference type="InterPro" id="IPR054480">
    <property type="entry name" value="AHAS_small-like_ACT"/>
</dbReference>
<protein>
    <recommendedName>
        <fullName evidence="8">Acetolactate synthase small subunit</fullName>
        <shortName evidence="8">AHAS</shortName>
        <shortName evidence="8">ALS</shortName>
        <ecNumber evidence="8">2.2.1.6</ecNumber>
    </recommendedName>
    <alternativeName>
        <fullName evidence="8">Acetohydroxy-acid synthase small subunit</fullName>
    </alternativeName>
</protein>
<comment type="catalytic activity">
    <reaction evidence="7 8">
        <text>2 pyruvate + H(+) = (2S)-2-acetolactate + CO2</text>
        <dbReference type="Rhea" id="RHEA:25249"/>
        <dbReference type="ChEBI" id="CHEBI:15361"/>
        <dbReference type="ChEBI" id="CHEBI:15378"/>
        <dbReference type="ChEBI" id="CHEBI:16526"/>
        <dbReference type="ChEBI" id="CHEBI:58476"/>
        <dbReference type="EC" id="2.2.1.6"/>
    </reaction>
</comment>
<feature type="domain" description="ACT" evidence="9">
    <location>
        <begin position="4"/>
        <end position="78"/>
    </location>
</feature>
<proteinExistence type="inferred from homology"/>
<dbReference type="GO" id="GO:1990610">
    <property type="term" value="F:acetolactate synthase regulator activity"/>
    <property type="evidence" value="ECO:0007669"/>
    <property type="project" value="UniProtKB-UniRule"/>
</dbReference>
<accession>A0A7C2E354</accession>
<organism evidence="10">
    <name type="scientific">Ammonifex degensii</name>
    <dbReference type="NCBI Taxonomy" id="42838"/>
    <lineage>
        <taxon>Bacteria</taxon>
        <taxon>Bacillati</taxon>
        <taxon>Bacillota</taxon>
        <taxon>Clostridia</taxon>
        <taxon>Thermoanaerobacterales</taxon>
        <taxon>Thermoanaerobacteraceae</taxon>
        <taxon>Ammonifex</taxon>
    </lineage>
</organism>
<dbReference type="AlphaFoldDB" id="A0A7C2E354"/>
<evidence type="ECO:0000256" key="5">
    <source>
        <dbReference type="ARBA" id="ARBA00022605"/>
    </source>
</evidence>
<dbReference type="InterPro" id="IPR004789">
    <property type="entry name" value="Acetalactate_synth_ssu"/>
</dbReference>
<comment type="similarity">
    <text evidence="3 8">Belongs to the acetolactate synthase small subunit family.</text>
</comment>
<dbReference type="GO" id="GO:0009099">
    <property type="term" value="P:L-valine biosynthetic process"/>
    <property type="evidence" value="ECO:0007669"/>
    <property type="project" value="UniProtKB-UniRule"/>
</dbReference>
<evidence type="ECO:0000256" key="8">
    <source>
        <dbReference type="RuleBase" id="RU368092"/>
    </source>
</evidence>
<comment type="subunit">
    <text evidence="4 8">Dimer of large and small chains.</text>
</comment>
<evidence type="ECO:0000313" key="10">
    <source>
        <dbReference type="EMBL" id="HEL66186.1"/>
    </source>
</evidence>
<dbReference type="UniPathway" id="UPA00047">
    <property type="reaction ID" value="UER00055"/>
</dbReference>
<dbReference type="PROSITE" id="PS51671">
    <property type="entry name" value="ACT"/>
    <property type="match status" value="1"/>
</dbReference>
<comment type="function">
    <text evidence="8">Catalyzes the conversion of 2 pyruvate molecules into acetolactate in the first common step of the biosynthetic pathway of the branched-amino acids such as leucine, isoleucine, and valine.</text>
</comment>
<dbReference type="InterPro" id="IPR039557">
    <property type="entry name" value="AHAS_ACT"/>
</dbReference>
<comment type="pathway">
    <text evidence="1 8">Amino-acid biosynthesis; L-isoleucine biosynthesis; L-isoleucine from 2-oxobutanoate: step 1/4.</text>
</comment>
<dbReference type="InterPro" id="IPR045865">
    <property type="entry name" value="ACT-like_dom_sf"/>
</dbReference>
<dbReference type="GO" id="GO:0003984">
    <property type="term" value="F:acetolactate synthase activity"/>
    <property type="evidence" value="ECO:0007669"/>
    <property type="project" value="UniProtKB-UniRule"/>
</dbReference>
<sequence length="169" mass="18941">MRHTLAVLVENNPGVLARVAGLFRRRGFNIESLTVGETEDVAVSRMTIVVEGDDRVLEQVTKQLRKLIEVLKVQDITKEEHVNRELVLIKVNAEPARRAEIIQIVEIFRAHIVDIGRKTLIVEVTGDESKVKALVNALEPFGIRELVRTGKVAMLRGTKDITTNSKEAE</sequence>
<evidence type="ECO:0000256" key="4">
    <source>
        <dbReference type="ARBA" id="ARBA00011744"/>
    </source>
</evidence>
<dbReference type="GO" id="GO:0009097">
    <property type="term" value="P:isoleucine biosynthetic process"/>
    <property type="evidence" value="ECO:0007669"/>
    <property type="project" value="UniProtKB-UniRule"/>
</dbReference>
<dbReference type="FunFam" id="3.30.70.1150:FF:000001">
    <property type="entry name" value="Acetolactate synthase small subunit"/>
    <property type="match status" value="1"/>
</dbReference>
<keyword evidence="5 8" id="KW-0028">Amino-acid biosynthesis</keyword>
<evidence type="ECO:0000256" key="1">
    <source>
        <dbReference type="ARBA" id="ARBA00004974"/>
    </source>
</evidence>
<dbReference type="CDD" id="cd04878">
    <property type="entry name" value="ACT_AHAS"/>
    <property type="match status" value="1"/>
</dbReference>
<evidence type="ECO:0000256" key="7">
    <source>
        <dbReference type="ARBA" id="ARBA00048670"/>
    </source>
</evidence>
<dbReference type="Pfam" id="PF22629">
    <property type="entry name" value="ACT_AHAS_ss"/>
    <property type="match status" value="1"/>
</dbReference>
<name>A0A7C2E354_9THEO</name>
<dbReference type="NCBIfam" id="TIGR00119">
    <property type="entry name" value="acolac_sm"/>
    <property type="match status" value="1"/>
</dbReference>
<dbReference type="InterPro" id="IPR027271">
    <property type="entry name" value="Acetolactate_synth/TF_NikR_C"/>
</dbReference>
<dbReference type="PANTHER" id="PTHR30239:SF0">
    <property type="entry name" value="ACETOLACTATE SYNTHASE SMALL SUBUNIT 1, CHLOROPLASTIC"/>
    <property type="match status" value="1"/>
</dbReference>
<keyword evidence="8 10" id="KW-0808">Transferase</keyword>
<dbReference type="FunFam" id="3.30.70.260:FF:000001">
    <property type="entry name" value="Acetolactate synthase, small subunit"/>
    <property type="match status" value="1"/>
</dbReference>
<comment type="pathway">
    <text evidence="2 8">Amino-acid biosynthesis; L-valine biosynthesis; L-valine from pyruvate: step 1/4.</text>
</comment>
<dbReference type="SUPFAM" id="SSF55021">
    <property type="entry name" value="ACT-like"/>
    <property type="match status" value="2"/>
</dbReference>
<keyword evidence="6 8" id="KW-0100">Branched-chain amino acid biosynthesis</keyword>